<dbReference type="AlphaFoldDB" id="A0A2U0SFC2"/>
<dbReference type="InterPro" id="IPR013424">
    <property type="entry name" value="Ice-binding_C"/>
</dbReference>
<sequence length="151" mass="15182">MDISAAADGSISVNFGQSGIVGGAFTHIYEFALPQNGLASGSITTSAVTLAGVGDLDLTSVFFNGTQLTGFFGGGLNEVVFANAVPILAGATNQITINGISRGNGSYGGQGVFIPSGVPEPAAWGMMIGGFALAGMAMRRARRTRVAYATA</sequence>
<name>A0A2U0SFC2_9SPHN</name>
<proteinExistence type="predicted"/>
<dbReference type="Proteomes" id="UP000245890">
    <property type="component" value="Unassembled WGS sequence"/>
</dbReference>
<gene>
    <name evidence="1" type="ORF">DD559_12640</name>
</gene>
<evidence type="ECO:0000313" key="2">
    <source>
        <dbReference type="Proteomes" id="UP000245890"/>
    </source>
</evidence>
<protein>
    <submittedName>
        <fullName evidence="1">PEP-CTERM sorting domain-containing protein</fullName>
    </submittedName>
</protein>
<dbReference type="EMBL" id="QENQ01000001">
    <property type="protein sequence ID" value="PVX30072.1"/>
    <property type="molecule type" value="Genomic_DNA"/>
</dbReference>
<dbReference type="NCBIfam" id="NF038126">
    <property type="entry name" value="PEP_CTERM_FxDxF"/>
    <property type="match status" value="1"/>
</dbReference>
<organism evidence="1 2">
    <name type="scientific">Sphingomonas pokkalii</name>
    <dbReference type="NCBI Taxonomy" id="2175090"/>
    <lineage>
        <taxon>Bacteria</taxon>
        <taxon>Pseudomonadati</taxon>
        <taxon>Pseudomonadota</taxon>
        <taxon>Alphaproteobacteria</taxon>
        <taxon>Sphingomonadales</taxon>
        <taxon>Sphingomonadaceae</taxon>
        <taxon>Sphingomonas</taxon>
    </lineage>
</organism>
<dbReference type="NCBIfam" id="TIGR02595">
    <property type="entry name" value="PEP_CTERM"/>
    <property type="match status" value="1"/>
</dbReference>
<dbReference type="NCBIfam" id="NF035944">
    <property type="entry name" value="PEPxxWA-CTERM"/>
    <property type="match status" value="1"/>
</dbReference>
<comment type="caution">
    <text evidence="1">The sequence shown here is derived from an EMBL/GenBank/DDBJ whole genome shotgun (WGS) entry which is preliminary data.</text>
</comment>
<evidence type="ECO:0000313" key="1">
    <source>
        <dbReference type="EMBL" id="PVX30072.1"/>
    </source>
</evidence>
<keyword evidence="2" id="KW-1185">Reference proteome</keyword>
<reference evidence="1 2" key="1">
    <citation type="submission" date="2018-05" db="EMBL/GenBank/DDBJ databases">
        <title>Description of Sphingomonas pokkalii sp nov, isolated from the rhizosphere of saline tolerant pokkali rice and its draft genome analysis.</title>
        <authorList>
            <person name="Menon R."/>
            <person name="Kumari S."/>
            <person name="Rameshkumar N."/>
        </authorList>
    </citation>
    <scope>NUCLEOTIDE SEQUENCE [LARGE SCALE GENOMIC DNA]</scope>
    <source>
        <strain evidence="1 2">L3B27</strain>
    </source>
</reference>
<accession>A0A2U0SFC2</accession>
<dbReference type="OrthoDB" id="121983at2"/>